<evidence type="ECO:0000313" key="1">
    <source>
        <dbReference type="EMBL" id="KAJ1189931.1"/>
    </source>
</evidence>
<gene>
    <name evidence="1" type="ORF">NDU88_006673</name>
</gene>
<evidence type="ECO:0000313" key="2">
    <source>
        <dbReference type="Proteomes" id="UP001066276"/>
    </source>
</evidence>
<proteinExistence type="predicted"/>
<keyword evidence="2" id="KW-1185">Reference proteome</keyword>
<sequence length="80" mass="8832">GPVGWRARVVPRERELPLEIVTLIPPPMAAPWWWWTLLGPPILCHLPLPPIPSLPFQLLPTELLAHPGGRASPSPQSAQL</sequence>
<protein>
    <submittedName>
        <fullName evidence="1">Uncharacterized protein</fullName>
    </submittedName>
</protein>
<dbReference type="EMBL" id="JANPWB010000005">
    <property type="protein sequence ID" value="KAJ1189931.1"/>
    <property type="molecule type" value="Genomic_DNA"/>
</dbReference>
<reference evidence="1" key="1">
    <citation type="journal article" date="2022" name="bioRxiv">
        <title>Sequencing and chromosome-scale assembly of the giantPleurodeles waltlgenome.</title>
        <authorList>
            <person name="Brown T."/>
            <person name="Elewa A."/>
            <person name="Iarovenko S."/>
            <person name="Subramanian E."/>
            <person name="Araus A.J."/>
            <person name="Petzold A."/>
            <person name="Susuki M."/>
            <person name="Suzuki K.-i.T."/>
            <person name="Hayashi T."/>
            <person name="Toyoda A."/>
            <person name="Oliveira C."/>
            <person name="Osipova E."/>
            <person name="Leigh N.D."/>
            <person name="Simon A."/>
            <person name="Yun M.H."/>
        </authorList>
    </citation>
    <scope>NUCLEOTIDE SEQUENCE</scope>
    <source>
        <strain evidence="1">20211129_DDA</strain>
        <tissue evidence="1">Liver</tissue>
    </source>
</reference>
<name>A0AAV7UMK7_PLEWA</name>
<comment type="caution">
    <text evidence="1">The sequence shown here is derived from an EMBL/GenBank/DDBJ whole genome shotgun (WGS) entry which is preliminary data.</text>
</comment>
<feature type="non-terminal residue" evidence="1">
    <location>
        <position position="80"/>
    </location>
</feature>
<dbReference type="Proteomes" id="UP001066276">
    <property type="component" value="Chromosome 3_1"/>
</dbReference>
<organism evidence="1 2">
    <name type="scientific">Pleurodeles waltl</name>
    <name type="common">Iberian ribbed newt</name>
    <dbReference type="NCBI Taxonomy" id="8319"/>
    <lineage>
        <taxon>Eukaryota</taxon>
        <taxon>Metazoa</taxon>
        <taxon>Chordata</taxon>
        <taxon>Craniata</taxon>
        <taxon>Vertebrata</taxon>
        <taxon>Euteleostomi</taxon>
        <taxon>Amphibia</taxon>
        <taxon>Batrachia</taxon>
        <taxon>Caudata</taxon>
        <taxon>Salamandroidea</taxon>
        <taxon>Salamandridae</taxon>
        <taxon>Pleurodelinae</taxon>
        <taxon>Pleurodeles</taxon>
    </lineage>
</organism>
<dbReference type="AlphaFoldDB" id="A0AAV7UMK7"/>
<feature type="non-terminal residue" evidence="1">
    <location>
        <position position="1"/>
    </location>
</feature>
<accession>A0AAV7UMK7</accession>